<accession>M4Z478</accession>
<feature type="compositionally biased region" description="Polar residues" evidence="1">
    <location>
        <begin position="8"/>
        <end position="19"/>
    </location>
</feature>
<evidence type="ECO:0000313" key="3">
    <source>
        <dbReference type="Proteomes" id="UP000011841"/>
    </source>
</evidence>
<feature type="region of interest" description="Disordered" evidence="1">
    <location>
        <begin position="1"/>
        <end position="76"/>
    </location>
</feature>
<dbReference type="GeneID" id="301821134"/>
<keyword evidence="3" id="KW-1185">Reference proteome</keyword>
<gene>
    <name evidence="2" type="ORF">S58_21920</name>
</gene>
<reference evidence="2 3" key="1">
    <citation type="journal article" date="2013" name="Appl. Environ. Microbiol.">
        <title>Genome analysis suggests that the soil oligotrophic bacterium Agromonas oligotrophica (Bradyrhizobium oligotrophicum) is a nitrogen-fixing symbiont of Aeschynomene indica.</title>
        <authorList>
            <person name="Okubo T."/>
            <person name="Fukushima S."/>
            <person name="Itakura M."/>
            <person name="Oshima K."/>
            <person name="Longtonglang A."/>
            <person name="Teaumroong N."/>
            <person name="Mitsui H."/>
            <person name="Hattori M."/>
            <person name="Hattori R."/>
            <person name="Hattori T."/>
            <person name="Minamisawa K."/>
        </authorList>
    </citation>
    <scope>NUCLEOTIDE SEQUENCE [LARGE SCALE GENOMIC DNA]</scope>
    <source>
        <strain evidence="2 3">S58</strain>
    </source>
</reference>
<feature type="compositionally biased region" description="Basic and acidic residues" evidence="1">
    <location>
        <begin position="46"/>
        <end position="62"/>
    </location>
</feature>
<evidence type="ECO:0000256" key="1">
    <source>
        <dbReference type="SAM" id="MobiDB-lite"/>
    </source>
</evidence>
<evidence type="ECO:0000313" key="2">
    <source>
        <dbReference type="EMBL" id="BAM88198.1"/>
    </source>
</evidence>
<dbReference type="STRING" id="1245469.S58_21920"/>
<dbReference type="RefSeq" id="WP_015665323.1">
    <property type="nucleotide sequence ID" value="NC_020453.1"/>
</dbReference>
<dbReference type="Proteomes" id="UP000011841">
    <property type="component" value="Chromosome"/>
</dbReference>
<dbReference type="HOGENOM" id="CLU_2647414_0_0_5"/>
<name>M4Z478_9BRAD</name>
<dbReference type="EMBL" id="AP012603">
    <property type="protein sequence ID" value="BAM88198.1"/>
    <property type="molecule type" value="Genomic_DNA"/>
</dbReference>
<sequence length="76" mass="8012">MHDPVDQPSIQPSSGTPSADSGLDSAAQATAVPLIQLDQSPAIEPETNHDHAADDGGSLHENGHHKRPLATPTMWR</sequence>
<proteinExistence type="predicted"/>
<dbReference type="KEGG" id="aol:S58_21920"/>
<dbReference type="PATRIC" id="fig|1245469.3.peg.2247"/>
<protein>
    <submittedName>
        <fullName evidence="2">Uncharacterized protein</fullName>
    </submittedName>
</protein>
<dbReference type="AlphaFoldDB" id="M4Z478"/>
<organism evidence="2 3">
    <name type="scientific">Bradyrhizobium oligotrophicum S58</name>
    <dbReference type="NCBI Taxonomy" id="1245469"/>
    <lineage>
        <taxon>Bacteria</taxon>
        <taxon>Pseudomonadati</taxon>
        <taxon>Pseudomonadota</taxon>
        <taxon>Alphaproteobacteria</taxon>
        <taxon>Hyphomicrobiales</taxon>
        <taxon>Nitrobacteraceae</taxon>
        <taxon>Bradyrhizobium</taxon>
    </lineage>
</organism>